<accession>A0AAV4MX24</accession>
<dbReference type="EMBL" id="BPLQ01000981">
    <property type="protein sequence ID" value="GIX77041.1"/>
    <property type="molecule type" value="Genomic_DNA"/>
</dbReference>
<organism evidence="1 2">
    <name type="scientific">Caerostris darwini</name>
    <dbReference type="NCBI Taxonomy" id="1538125"/>
    <lineage>
        <taxon>Eukaryota</taxon>
        <taxon>Metazoa</taxon>
        <taxon>Ecdysozoa</taxon>
        <taxon>Arthropoda</taxon>
        <taxon>Chelicerata</taxon>
        <taxon>Arachnida</taxon>
        <taxon>Araneae</taxon>
        <taxon>Araneomorphae</taxon>
        <taxon>Entelegynae</taxon>
        <taxon>Araneoidea</taxon>
        <taxon>Araneidae</taxon>
        <taxon>Caerostris</taxon>
    </lineage>
</organism>
<evidence type="ECO:0000313" key="1">
    <source>
        <dbReference type="EMBL" id="GIX77041.1"/>
    </source>
</evidence>
<dbReference type="AlphaFoldDB" id="A0AAV4MX24"/>
<dbReference type="Proteomes" id="UP001054837">
    <property type="component" value="Unassembled WGS sequence"/>
</dbReference>
<name>A0AAV4MX24_9ARAC</name>
<evidence type="ECO:0000313" key="2">
    <source>
        <dbReference type="Proteomes" id="UP001054837"/>
    </source>
</evidence>
<comment type="caution">
    <text evidence="1">The sequence shown here is derived from an EMBL/GenBank/DDBJ whole genome shotgun (WGS) entry which is preliminary data.</text>
</comment>
<reference evidence="1 2" key="1">
    <citation type="submission" date="2021-06" db="EMBL/GenBank/DDBJ databases">
        <title>Caerostris darwini draft genome.</title>
        <authorList>
            <person name="Kono N."/>
            <person name="Arakawa K."/>
        </authorList>
    </citation>
    <scope>NUCLEOTIDE SEQUENCE [LARGE SCALE GENOMIC DNA]</scope>
</reference>
<gene>
    <name evidence="1" type="ORF">CDAR_410401</name>
</gene>
<proteinExistence type="predicted"/>
<sequence>MNDERRTGYLTQNVDEFSRTTVVVFNTNSQLFPIKAEPSVPDPSTRRNWFSSSQSQRFGWGNPLPVRESILIC</sequence>
<evidence type="ECO:0008006" key="3">
    <source>
        <dbReference type="Google" id="ProtNLM"/>
    </source>
</evidence>
<keyword evidence="2" id="KW-1185">Reference proteome</keyword>
<protein>
    <recommendedName>
        <fullName evidence="3">Ycf15</fullName>
    </recommendedName>
</protein>